<dbReference type="EMBL" id="CAEZXX010000175">
    <property type="protein sequence ID" value="CAB4724808.1"/>
    <property type="molecule type" value="Genomic_DNA"/>
</dbReference>
<reference evidence="2" key="1">
    <citation type="submission" date="2020-05" db="EMBL/GenBank/DDBJ databases">
        <authorList>
            <person name="Chiriac C."/>
            <person name="Salcher M."/>
            <person name="Ghai R."/>
            <person name="Kavagutti S V."/>
        </authorList>
    </citation>
    <scope>NUCLEOTIDE SEQUENCE</scope>
</reference>
<evidence type="ECO:0000313" key="2">
    <source>
        <dbReference type="EMBL" id="CAB4724808.1"/>
    </source>
</evidence>
<dbReference type="EMBL" id="CAFBON010000293">
    <property type="protein sequence ID" value="CAB5007712.1"/>
    <property type="molecule type" value="Genomic_DNA"/>
</dbReference>
<accession>A0A6J6RQY0</accession>
<feature type="region of interest" description="Disordered" evidence="1">
    <location>
        <begin position="124"/>
        <end position="143"/>
    </location>
</feature>
<proteinExistence type="predicted"/>
<evidence type="ECO:0000256" key="1">
    <source>
        <dbReference type="SAM" id="MobiDB-lite"/>
    </source>
</evidence>
<evidence type="ECO:0000313" key="3">
    <source>
        <dbReference type="EMBL" id="CAB5007712.1"/>
    </source>
</evidence>
<sequence length="268" mass="28860">MVNSMTSPMAKSIAVVNCSLPPHIVSVQLMIFTPVGTAIIIVAIENTRTEIGPSPLANMWWAHTPQPTKPIAAPEMATNLYPNSGLRLNTGSTSDTMPKLGSTRMYTSGWPKIQNRCCQSKGSAPCFTSKKAPPKPREKLSRNSATVMTGIANTSRNCTTIIIQVKMGILNRLMPGARMLMQVTMRLIAPVSEAMPVIWSPNAQKSTPCPGENILVEFGAYMNQPPSAPPPRNQDRLTKIAPATKVQRPNALILGNATSRAPICSGTK</sequence>
<organism evidence="2">
    <name type="scientific">freshwater metagenome</name>
    <dbReference type="NCBI Taxonomy" id="449393"/>
    <lineage>
        <taxon>unclassified sequences</taxon>
        <taxon>metagenomes</taxon>
        <taxon>ecological metagenomes</taxon>
    </lineage>
</organism>
<name>A0A6J6RQY0_9ZZZZ</name>
<protein>
    <submittedName>
        <fullName evidence="2">Unannotated protein</fullName>
    </submittedName>
</protein>
<gene>
    <name evidence="2" type="ORF">UFOPK2602_01994</name>
    <name evidence="3" type="ORF">UFOPK3954_02141</name>
</gene>
<dbReference type="AlphaFoldDB" id="A0A6J6RQY0"/>